<evidence type="ECO:0000256" key="2">
    <source>
        <dbReference type="ARBA" id="ARBA00008780"/>
    </source>
</evidence>
<evidence type="ECO:0000256" key="6">
    <source>
        <dbReference type="ARBA" id="ARBA00022963"/>
    </source>
</evidence>
<feature type="transmembrane region" description="Helical" evidence="12">
    <location>
        <begin position="494"/>
        <end position="514"/>
    </location>
</feature>
<evidence type="ECO:0000256" key="1">
    <source>
        <dbReference type="ARBA" id="ARBA00002169"/>
    </source>
</evidence>
<keyword evidence="5 10" id="KW-0378">Hydrolase</keyword>
<keyword evidence="15" id="KW-1185">Reference proteome</keyword>
<keyword evidence="12" id="KW-1133">Transmembrane helix</keyword>
<evidence type="ECO:0000256" key="7">
    <source>
        <dbReference type="ARBA" id="ARBA00023098"/>
    </source>
</evidence>
<dbReference type="AlphaFoldDB" id="A0A9W9HN01"/>
<dbReference type="Pfam" id="PF01735">
    <property type="entry name" value="PLA2_B"/>
    <property type="match status" value="1"/>
</dbReference>
<dbReference type="OrthoDB" id="4084751at2759"/>
<dbReference type="GO" id="GO:0004623">
    <property type="term" value="F:phospholipase A2 activity"/>
    <property type="evidence" value="ECO:0007669"/>
    <property type="project" value="TreeGrafter"/>
</dbReference>
<comment type="function">
    <text evidence="1">Catalyzes the release of fatty acids from lysophospholipids.</text>
</comment>
<dbReference type="GO" id="GO:0046475">
    <property type="term" value="P:glycerophospholipid catabolic process"/>
    <property type="evidence" value="ECO:0007669"/>
    <property type="project" value="TreeGrafter"/>
</dbReference>
<sequence>MPAIGIGISGGGLPAALNGAGTFKAFDSRTEGSTAKGQLGGLLQSATYFSALSGGSWALGSIYINNFTAVSALQDNLWDFSPASFFQGPLDDPTQFWGNITAEVTAKRKAGFMVSDADIWGRIQGYFFFNASHGGVDFTWPSIAKTPAFQNAEMPLPLVVSRGQSFDKILESPADTEPFFEVSPWEFGTYDHSIHGFAPLEYLGTRFVNGRVSPNETCVRGFENAGFITGSSSDIWNQGKSGDISGPAAQLFKLVIQSVTIAINSTNSSLAGSAAYGPNPFYHFNTHSPLARDEVLRVVDGGEGGHNIPFNPLIQRKRNLDVIFAADTSGSEADDYWPDGSAVVNTYNCSLTGLADIPFPPVPDVNTMKNLGLNAQPSFFGCNSSNLTSPVPLVVYLPNHPVTAATNDTLLDTEFNASRRDAWITNGTLDSEWSTCVGSAILSRSFDRTGTVVPESCSRCFRRYCWNGTVDSRSPAPYRPSNTPVPTTSMASRGSAVGVVWSVIGMVGMVLLVGV</sequence>
<keyword evidence="6 10" id="KW-0442">Lipid degradation</keyword>
<keyword evidence="12" id="KW-0472">Membrane</keyword>
<keyword evidence="7 10" id="KW-0443">Lipid metabolism</keyword>
<protein>
    <recommendedName>
        <fullName evidence="3 11">Lysophospholipase</fullName>
        <ecNumber evidence="3 11">3.1.1.5</ecNumber>
    </recommendedName>
</protein>
<dbReference type="InterPro" id="IPR002642">
    <property type="entry name" value="LysoPLipase_cat_dom"/>
</dbReference>
<accession>A0A9W9HN01</accession>
<dbReference type="GO" id="GO:0005829">
    <property type="term" value="C:cytosol"/>
    <property type="evidence" value="ECO:0007669"/>
    <property type="project" value="TreeGrafter"/>
</dbReference>
<reference evidence="14" key="1">
    <citation type="submission" date="2022-11" db="EMBL/GenBank/DDBJ databases">
        <authorList>
            <person name="Petersen C."/>
        </authorList>
    </citation>
    <scope>NUCLEOTIDE SEQUENCE</scope>
    <source>
        <strain evidence="14">IBT 21917</strain>
    </source>
</reference>
<dbReference type="PANTHER" id="PTHR10728:SF33">
    <property type="entry name" value="LYSOPHOSPHOLIPASE 1-RELATED"/>
    <property type="match status" value="1"/>
</dbReference>
<evidence type="ECO:0000256" key="9">
    <source>
        <dbReference type="ARBA" id="ARBA00049531"/>
    </source>
</evidence>
<reference evidence="14" key="2">
    <citation type="journal article" date="2023" name="IMA Fungus">
        <title>Comparative genomic study of the Penicillium genus elucidates a diverse pangenome and 15 lateral gene transfer events.</title>
        <authorList>
            <person name="Petersen C."/>
            <person name="Sorensen T."/>
            <person name="Nielsen M.R."/>
            <person name="Sondergaard T.E."/>
            <person name="Sorensen J.L."/>
            <person name="Fitzpatrick D.A."/>
            <person name="Frisvad J.C."/>
            <person name="Nielsen K.L."/>
        </authorList>
    </citation>
    <scope>NUCLEOTIDE SEQUENCE</scope>
    <source>
        <strain evidence="14">IBT 21917</strain>
    </source>
</reference>
<evidence type="ECO:0000256" key="12">
    <source>
        <dbReference type="SAM" id="Phobius"/>
    </source>
</evidence>
<evidence type="ECO:0000256" key="10">
    <source>
        <dbReference type="PROSITE-ProRule" id="PRU00555"/>
    </source>
</evidence>
<dbReference type="EMBL" id="JAPQKO010000007">
    <property type="protein sequence ID" value="KAJ5152471.1"/>
    <property type="molecule type" value="Genomic_DNA"/>
</dbReference>
<dbReference type="Gene3D" id="3.40.1090.10">
    <property type="entry name" value="Cytosolic phospholipase A2 catalytic domain"/>
    <property type="match status" value="1"/>
</dbReference>
<dbReference type="PROSITE" id="PS51210">
    <property type="entry name" value="PLA2C"/>
    <property type="match status" value="1"/>
</dbReference>
<evidence type="ECO:0000259" key="13">
    <source>
        <dbReference type="PROSITE" id="PS51210"/>
    </source>
</evidence>
<comment type="catalytic activity">
    <reaction evidence="9 11">
        <text>a 1-acyl-sn-glycero-3-phosphocholine + H2O = sn-glycerol 3-phosphocholine + a fatty acid + H(+)</text>
        <dbReference type="Rhea" id="RHEA:15177"/>
        <dbReference type="ChEBI" id="CHEBI:15377"/>
        <dbReference type="ChEBI" id="CHEBI:15378"/>
        <dbReference type="ChEBI" id="CHEBI:16870"/>
        <dbReference type="ChEBI" id="CHEBI:28868"/>
        <dbReference type="ChEBI" id="CHEBI:58168"/>
        <dbReference type="EC" id="3.1.1.5"/>
    </reaction>
</comment>
<evidence type="ECO:0000256" key="4">
    <source>
        <dbReference type="ARBA" id="ARBA00022729"/>
    </source>
</evidence>
<dbReference type="EC" id="3.1.1.5" evidence="3 11"/>
<dbReference type="SUPFAM" id="SSF52151">
    <property type="entry name" value="FabD/lysophospholipase-like"/>
    <property type="match status" value="1"/>
</dbReference>
<dbReference type="InterPro" id="IPR016035">
    <property type="entry name" value="Acyl_Trfase/lysoPLipase"/>
</dbReference>
<evidence type="ECO:0000256" key="11">
    <source>
        <dbReference type="RuleBase" id="RU362103"/>
    </source>
</evidence>
<comment type="similarity">
    <text evidence="2 11">Belongs to the lysophospholipase family.</text>
</comment>
<evidence type="ECO:0000256" key="5">
    <source>
        <dbReference type="ARBA" id="ARBA00022801"/>
    </source>
</evidence>
<evidence type="ECO:0000313" key="15">
    <source>
        <dbReference type="Proteomes" id="UP001146351"/>
    </source>
</evidence>
<organism evidence="14 15">
    <name type="scientific">Penicillium capsulatum</name>
    <dbReference type="NCBI Taxonomy" id="69766"/>
    <lineage>
        <taxon>Eukaryota</taxon>
        <taxon>Fungi</taxon>
        <taxon>Dikarya</taxon>
        <taxon>Ascomycota</taxon>
        <taxon>Pezizomycotina</taxon>
        <taxon>Eurotiomycetes</taxon>
        <taxon>Eurotiomycetidae</taxon>
        <taxon>Eurotiales</taxon>
        <taxon>Aspergillaceae</taxon>
        <taxon>Penicillium</taxon>
    </lineage>
</organism>
<feature type="domain" description="PLA2c" evidence="13">
    <location>
        <begin position="1"/>
        <end position="471"/>
    </location>
</feature>
<evidence type="ECO:0000256" key="3">
    <source>
        <dbReference type="ARBA" id="ARBA00013274"/>
    </source>
</evidence>
<dbReference type="SMART" id="SM00022">
    <property type="entry name" value="PLAc"/>
    <property type="match status" value="1"/>
</dbReference>
<keyword evidence="4" id="KW-0732">Signal</keyword>
<dbReference type="GO" id="GO:0004622">
    <property type="term" value="F:phosphatidylcholine lysophospholipase activity"/>
    <property type="evidence" value="ECO:0007669"/>
    <property type="project" value="UniProtKB-EC"/>
</dbReference>
<evidence type="ECO:0000313" key="14">
    <source>
        <dbReference type="EMBL" id="KAJ5152471.1"/>
    </source>
</evidence>
<keyword evidence="8" id="KW-0325">Glycoprotein</keyword>
<dbReference type="Proteomes" id="UP001146351">
    <property type="component" value="Unassembled WGS sequence"/>
</dbReference>
<name>A0A9W9HN01_9EURO</name>
<evidence type="ECO:0000256" key="8">
    <source>
        <dbReference type="ARBA" id="ARBA00023180"/>
    </source>
</evidence>
<keyword evidence="12" id="KW-0812">Transmembrane</keyword>
<gene>
    <name evidence="14" type="ORF">N7492_009751</name>
</gene>
<proteinExistence type="inferred from homology"/>
<dbReference type="PANTHER" id="PTHR10728">
    <property type="entry name" value="CYTOSOLIC PHOSPHOLIPASE A2"/>
    <property type="match status" value="1"/>
</dbReference>
<dbReference type="GO" id="GO:0005783">
    <property type="term" value="C:endoplasmic reticulum"/>
    <property type="evidence" value="ECO:0007669"/>
    <property type="project" value="TreeGrafter"/>
</dbReference>
<comment type="caution">
    <text evidence="14">The sequence shown here is derived from an EMBL/GenBank/DDBJ whole genome shotgun (WGS) entry which is preliminary data.</text>
</comment>